<evidence type="ECO:0000313" key="3">
    <source>
        <dbReference type="Proteomes" id="UP000735302"/>
    </source>
</evidence>
<name>A0AAV3YHC5_9GAST</name>
<protein>
    <submittedName>
        <fullName evidence="2">Uncharacterized protein</fullName>
    </submittedName>
</protein>
<evidence type="ECO:0000313" key="2">
    <source>
        <dbReference type="EMBL" id="GFN86720.1"/>
    </source>
</evidence>
<evidence type="ECO:0000256" key="1">
    <source>
        <dbReference type="SAM" id="MobiDB-lite"/>
    </source>
</evidence>
<proteinExistence type="predicted"/>
<comment type="caution">
    <text evidence="2">The sequence shown here is derived from an EMBL/GenBank/DDBJ whole genome shotgun (WGS) entry which is preliminary data.</text>
</comment>
<dbReference type="EMBL" id="BLXT01001596">
    <property type="protein sequence ID" value="GFN86720.1"/>
    <property type="molecule type" value="Genomic_DNA"/>
</dbReference>
<feature type="region of interest" description="Disordered" evidence="1">
    <location>
        <begin position="41"/>
        <end position="73"/>
    </location>
</feature>
<gene>
    <name evidence="2" type="ORF">PoB_001322600</name>
</gene>
<accession>A0AAV3YHC5</accession>
<keyword evidence="3" id="KW-1185">Reference proteome</keyword>
<reference evidence="2 3" key="1">
    <citation type="journal article" date="2021" name="Elife">
        <title>Chloroplast acquisition without the gene transfer in kleptoplastic sea slugs, Plakobranchus ocellatus.</title>
        <authorList>
            <person name="Maeda T."/>
            <person name="Takahashi S."/>
            <person name="Yoshida T."/>
            <person name="Shimamura S."/>
            <person name="Takaki Y."/>
            <person name="Nagai Y."/>
            <person name="Toyoda A."/>
            <person name="Suzuki Y."/>
            <person name="Arimoto A."/>
            <person name="Ishii H."/>
            <person name="Satoh N."/>
            <person name="Nishiyama T."/>
            <person name="Hasebe M."/>
            <person name="Maruyama T."/>
            <person name="Minagawa J."/>
            <person name="Obokata J."/>
            <person name="Shigenobu S."/>
        </authorList>
    </citation>
    <scope>NUCLEOTIDE SEQUENCE [LARGE SCALE GENOMIC DNA]</scope>
</reference>
<organism evidence="2 3">
    <name type="scientific">Plakobranchus ocellatus</name>
    <dbReference type="NCBI Taxonomy" id="259542"/>
    <lineage>
        <taxon>Eukaryota</taxon>
        <taxon>Metazoa</taxon>
        <taxon>Spiralia</taxon>
        <taxon>Lophotrochozoa</taxon>
        <taxon>Mollusca</taxon>
        <taxon>Gastropoda</taxon>
        <taxon>Heterobranchia</taxon>
        <taxon>Euthyneura</taxon>
        <taxon>Panpulmonata</taxon>
        <taxon>Sacoglossa</taxon>
        <taxon>Placobranchoidea</taxon>
        <taxon>Plakobranchidae</taxon>
        <taxon>Plakobranchus</taxon>
    </lineage>
</organism>
<dbReference type="AlphaFoldDB" id="A0AAV3YHC5"/>
<sequence>MREGKETERRSIVSSAQPKTLLLLNPAQPVHNKVISGFRALRQTRGSNPRHRSPCRSQGELASHCATDAPIIPNDSINSSNEIKIRDITKRLWPSVVIREADPSRSFYLI</sequence>
<dbReference type="Proteomes" id="UP000735302">
    <property type="component" value="Unassembled WGS sequence"/>
</dbReference>